<name>L0I961_HALRX</name>
<dbReference type="AlphaFoldDB" id="L0I961"/>
<keyword evidence="1" id="KW-0472">Membrane</keyword>
<protein>
    <submittedName>
        <fullName evidence="2">Uncharacterized protein</fullName>
    </submittedName>
</protein>
<keyword evidence="1" id="KW-0812">Transmembrane</keyword>
<feature type="transmembrane region" description="Helical" evidence="1">
    <location>
        <begin position="60"/>
        <end position="79"/>
    </location>
</feature>
<evidence type="ECO:0000313" key="2">
    <source>
        <dbReference type="EMBL" id="AGB15333.1"/>
    </source>
</evidence>
<gene>
    <name evidence="2" type="ordered locus">Halru_0706</name>
</gene>
<keyword evidence="1" id="KW-1133">Transmembrane helix</keyword>
<keyword evidence="3" id="KW-1185">Reference proteome</keyword>
<feature type="transmembrane region" description="Helical" evidence="1">
    <location>
        <begin position="12"/>
        <end position="29"/>
    </location>
</feature>
<dbReference type="STRING" id="797302.Halru_0706"/>
<dbReference type="EMBL" id="CP003050">
    <property type="protein sequence ID" value="AGB15333.1"/>
    <property type="molecule type" value="Genomic_DNA"/>
</dbReference>
<evidence type="ECO:0000313" key="3">
    <source>
        <dbReference type="Proteomes" id="UP000010846"/>
    </source>
</evidence>
<sequence length="80" mass="8785">MAHSEDYQPISILWALICFFLAMSNGALYTHKNELISLLSIPPLVVLGLASLLPAERELLAKYLSSTAAILWLLAIFVLA</sequence>
<reference evidence="2" key="1">
    <citation type="submission" date="2011-09" db="EMBL/GenBank/DDBJ databases">
        <title>Complete sequence of Halovivax ruber XH-70.</title>
        <authorList>
            <consortium name="US DOE Joint Genome Institute"/>
            <person name="Lucas S."/>
            <person name="Han J."/>
            <person name="Lapidus A."/>
            <person name="Cheng J.-F."/>
            <person name="Goodwin L."/>
            <person name="Pitluck S."/>
            <person name="Peters L."/>
            <person name="Mikhailova N."/>
            <person name="Davenport K."/>
            <person name="Detter J.C."/>
            <person name="Han C."/>
            <person name="Tapia R."/>
            <person name="Land M."/>
            <person name="Hauser L."/>
            <person name="Kyrpides N."/>
            <person name="Ivanova N."/>
            <person name="Pagani I."/>
            <person name="Sproer C."/>
            <person name="Anderson I."/>
            <person name="Woyke T."/>
        </authorList>
    </citation>
    <scope>NUCLEOTIDE SEQUENCE</scope>
    <source>
        <strain evidence="2">XH-70</strain>
    </source>
</reference>
<evidence type="ECO:0000256" key="1">
    <source>
        <dbReference type="SAM" id="Phobius"/>
    </source>
</evidence>
<feature type="transmembrane region" description="Helical" evidence="1">
    <location>
        <begin position="35"/>
        <end position="53"/>
    </location>
</feature>
<dbReference type="KEGG" id="hru:Halru_0706"/>
<accession>L0I961</accession>
<proteinExistence type="predicted"/>
<dbReference type="HOGENOM" id="CLU_2581311_0_0_2"/>
<organism evidence="2 3">
    <name type="scientific">Halovivax ruber (strain DSM 18193 / JCM 13892 / XH-70)</name>
    <dbReference type="NCBI Taxonomy" id="797302"/>
    <lineage>
        <taxon>Archaea</taxon>
        <taxon>Methanobacteriati</taxon>
        <taxon>Methanobacteriota</taxon>
        <taxon>Stenosarchaea group</taxon>
        <taxon>Halobacteria</taxon>
        <taxon>Halobacteriales</taxon>
        <taxon>Natrialbaceae</taxon>
        <taxon>Halovivax</taxon>
    </lineage>
</organism>
<dbReference type="Proteomes" id="UP000010846">
    <property type="component" value="Chromosome"/>
</dbReference>